<feature type="compositionally biased region" description="Polar residues" evidence="8">
    <location>
        <begin position="320"/>
        <end position="331"/>
    </location>
</feature>
<gene>
    <name evidence="9" type="ORF">EJB05_25260</name>
</gene>
<evidence type="ECO:0000256" key="6">
    <source>
        <dbReference type="ARBA" id="ARBA00022786"/>
    </source>
</evidence>
<keyword evidence="4" id="KW-0479">Metal-binding</keyword>
<dbReference type="OrthoDB" id="8062037at2759"/>
<evidence type="ECO:0000256" key="2">
    <source>
        <dbReference type="ARBA" id="ARBA00012483"/>
    </source>
</evidence>
<accession>A0A5J9VBJ8</accession>
<evidence type="ECO:0000256" key="5">
    <source>
        <dbReference type="ARBA" id="ARBA00022771"/>
    </source>
</evidence>
<evidence type="ECO:0000313" key="9">
    <source>
        <dbReference type="EMBL" id="TVU33443.1"/>
    </source>
</evidence>
<dbReference type="GO" id="GO:0008270">
    <property type="term" value="F:zinc ion binding"/>
    <property type="evidence" value="ECO:0007669"/>
    <property type="project" value="UniProtKB-KW"/>
</dbReference>
<evidence type="ECO:0000256" key="3">
    <source>
        <dbReference type="ARBA" id="ARBA00022679"/>
    </source>
</evidence>
<dbReference type="Gramene" id="TVU33443">
    <property type="protein sequence ID" value="TVU33443"/>
    <property type="gene ID" value="EJB05_25260"/>
</dbReference>
<dbReference type="EC" id="2.3.2.27" evidence="2"/>
<proteinExistence type="predicted"/>
<feature type="compositionally biased region" description="Low complexity" evidence="8">
    <location>
        <begin position="278"/>
        <end position="293"/>
    </location>
</feature>
<feature type="region of interest" description="Disordered" evidence="8">
    <location>
        <begin position="264"/>
        <end position="368"/>
    </location>
</feature>
<comment type="caution">
    <text evidence="9">The sequence shown here is derived from an EMBL/GenBank/DDBJ whole genome shotgun (WGS) entry which is preliminary data.</text>
</comment>
<evidence type="ECO:0000256" key="1">
    <source>
        <dbReference type="ARBA" id="ARBA00000900"/>
    </source>
</evidence>
<dbReference type="GO" id="GO:0061630">
    <property type="term" value="F:ubiquitin protein ligase activity"/>
    <property type="evidence" value="ECO:0007669"/>
    <property type="project" value="UniProtKB-EC"/>
</dbReference>
<keyword evidence="3" id="KW-0808">Transferase</keyword>
<dbReference type="InterPro" id="IPR045191">
    <property type="entry name" value="MBR1/2-like"/>
</dbReference>
<sequence>MGLLTLIFVHGQFCCLPTRRHLPDCISERCSLLSIGMEEHSNRMPKTDIGFQRRGSRISLRNQNPGDRTNPSSDRPGSSTRLNPMRTRMADNEERSRYLCDSFESSSSKMTPANSSKFPLRKFREEKRRQSFLAGVDIADSSTRKAEVKPLEGRKQIAVEYESDPECIISGQGQSLPPDPEGSHFTNSSGMSSHRVDSFVRSSRIQRQNEKEVNLGTPGTCSSSFPNRPTKPGNSATGVRPSYGYVGGVQRRCVKTPSLLDLNRSRRFEDMGKRDSDGGSSSRPRSLSGPVSLGHLSPAYLHNTGPRIRTTEQPLPHQLIQRSSRNNQDSAVSVRTRRSSTQERGDHWLSLHEPSTRNQQPDQSHLPFHEVSSERSIRPFQVELPHEIYSSSHRGLIAQTAGRRPSPLERSPPQLFPGLLGERDNLGHINVNGVAEQLRVLMANLSNVRAFASHDEHREMRMNIDSMSYEDLLALEERIGSVSTALSEEQYTKCLRRSSYIPVAAEVKKSVADDIKCSICQVYMCLRRSTWRVKKLAVYHVSTSTMCVVSTHGSGRRTGAQFAKLRQFLRQANPRMFVYLLCRCCEHVNHTSDWVHRRCPECSNFL</sequence>
<feature type="compositionally biased region" description="Polar residues" evidence="8">
    <location>
        <begin position="217"/>
        <end position="237"/>
    </location>
</feature>
<name>A0A5J9VBJ8_9POAL</name>
<evidence type="ECO:0000256" key="8">
    <source>
        <dbReference type="SAM" id="MobiDB-lite"/>
    </source>
</evidence>
<evidence type="ECO:0000256" key="7">
    <source>
        <dbReference type="ARBA" id="ARBA00022833"/>
    </source>
</evidence>
<dbReference type="Proteomes" id="UP000324897">
    <property type="component" value="Chromosome 1"/>
</dbReference>
<comment type="catalytic activity">
    <reaction evidence="1">
        <text>S-ubiquitinyl-[E2 ubiquitin-conjugating enzyme]-L-cysteine + [acceptor protein]-L-lysine = [E2 ubiquitin-conjugating enzyme]-L-cysteine + N(6)-ubiquitinyl-[acceptor protein]-L-lysine.</text>
        <dbReference type="EC" id="2.3.2.27"/>
    </reaction>
</comment>
<keyword evidence="6" id="KW-0833">Ubl conjugation pathway</keyword>
<keyword evidence="10" id="KW-1185">Reference proteome</keyword>
<reference evidence="9 10" key="1">
    <citation type="journal article" date="2019" name="Sci. Rep.">
        <title>A high-quality genome of Eragrostis curvula grass provides insights into Poaceae evolution and supports new strategies to enhance forage quality.</title>
        <authorList>
            <person name="Carballo J."/>
            <person name="Santos B.A.C.M."/>
            <person name="Zappacosta D."/>
            <person name="Garbus I."/>
            <person name="Selva J.P."/>
            <person name="Gallo C.A."/>
            <person name="Diaz A."/>
            <person name="Albertini E."/>
            <person name="Caccamo M."/>
            <person name="Echenique V."/>
        </authorList>
    </citation>
    <scope>NUCLEOTIDE SEQUENCE [LARGE SCALE GENOMIC DNA]</scope>
    <source>
        <strain evidence="10">cv. Victoria</strain>
        <tissue evidence="9">Leaf</tissue>
    </source>
</reference>
<dbReference type="EMBL" id="RWGY01000011">
    <property type="protein sequence ID" value="TVU33443.1"/>
    <property type="molecule type" value="Genomic_DNA"/>
</dbReference>
<feature type="region of interest" description="Disordered" evidence="8">
    <location>
        <begin position="41"/>
        <end position="94"/>
    </location>
</feature>
<feature type="non-terminal residue" evidence="9">
    <location>
        <position position="1"/>
    </location>
</feature>
<feature type="compositionally biased region" description="Basic and acidic residues" evidence="8">
    <location>
        <begin position="340"/>
        <end position="350"/>
    </location>
</feature>
<dbReference type="AlphaFoldDB" id="A0A5J9VBJ8"/>
<keyword evidence="5" id="KW-0863">Zinc-finger</keyword>
<feature type="compositionally biased region" description="Basic and acidic residues" evidence="8">
    <location>
        <begin position="264"/>
        <end position="277"/>
    </location>
</feature>
<keyword evidence="7" id="KW-0862">Zinc</keyword>
<organism evidence="9 10">
    <name type="scientific">Eragrostis curvula</name>
    <name type="common">weeping love grass</name>
    <dbReference type="NCBI Taxonomy" id="38414"/>
    <lineage>
        <taxon>Eukaryota</taxon>
        <taxon>Viridiplantae</taxon>
        <taxon>Streptophyta</taxon>
        <taxon>Embryophyta</taxon>
        <taxon>Tracheophyta</taxon>
        <taxon>Spermatophyta</taxon>
        <taxon>Magnoliopsida</taxon>
        <taxon>Liliopsida</taxon>
        <taxon>Poales</taxon>
        <taxon>Poaceae</taxon>
        <taxon>PACMAD clade</taxon>
        <taxon>Chloridoideae</taxon>
        <taxon>Eragrostideae</taxon>
        <taxon>Eragrostidinae</taxon>
        <taxon>Eragrostis</taxon>
    </lineage>
</organism>
<evidence type="ECO:0000256" key="4">
    <source>
        <dbReference type="ARBA" id="ARBA00022723"/>
    </source>
</evidence>
<dbReference type="PANTHER" id="PTHR22937:SF136">
    <property type="entry name" value="RING-TYPE E3 UBIQUITIN TRANSFERASE"/>
    <property type="match status" value="1"/>
</dbReference>
<feature type="region of interest" description="Disordered" evidence="8">
    <location>
        <begin position="170"/>
        <end position="244"/>
    </location>
</feature>
<feature type="compositionally biased region" description="Polar residues" evidence="8">
    <location>
        <begin position="59"/>
        <end position="82"/>
    </location>
</feature>
<evidence type="ECO:0000313" key="10">
    <source>
        <dbReference type="Proteomes" id="UP000324897"/>
    </source>
</evidence>
<protein>
    <recommendedName>
        <fullName evidence="2">RING-type E3 ubiquitin transferase</fullName>
        <ecNumber evidence="2">2.3.2.27</ecNumber>
    </recommendedName>
</protein>
<dbReference type="PANTHER" id="PTHR22937">
    <property type="entry name" value="E3 UBIQUITIN-PROTEIN LIGASE RNF165"/>
    <property type="match status" value="1"/>
</dbReference>